<protein>
    <recommendedName>
        <fullName evidence="4">ABC-2 family transporter protein</fullName>
    </recommendedName>
</protein>
<keyword evidence="1" id="KW-1133">Transmembrane helix</keyword>
<feature type="transmembrane region" description="Helical" evidence="1">
    <location>
        <begin position="141"/>
        <end position="170"/>
    </location>
</feature>
<name>A0A1M5VSR4_9FIRM</name>
<dbReference type="RefSeq" id="WP_073076547.1">
    <property type="nucleotide sequence ID" value="NZ_FQXV01000002.1"/>
</dbReference>
<keyword evidence="1" id="KW-0812">Transmembrane</keyword>
<keyword evidence="3" id="KW-1185">Reference proteome</keyword>
<sequence>MLGKLMKYEFKAMGRIFLPLFGALLVASAINRLFIALDFTIPKVIGTTISSSLIVAVIVVALILTIQRFYRNLLSREGYLMFTLPVRTDSLVWSKLLVAAVWMIVSLIVVMLAIAIMAATGDTFTSMMASLKEFFRSLSQAGFSGILIGIECVLLAIGGLFSGILTLYACIALSLFVGKHRVGFAFLMFIVINIIGQTILGILAVSVDLDSLTALVDNMSGFGQVQTVLGLCFLFELIAGGIFYVVTRLMLKYKLNLE</sequence>
<proteinExistence type="predicted"/>
<evidence type="ECO:0008006" key="4">
    <source>
        <dbReference type="Google" id="ProtNLM"/>
    </source>
</evidence>
<organism evidence="2 3">
    <name type="scientific">Sporobacter termitidis DSM 10068</name>
    <dbReference type="NCBI Taxonomy" id="1123282"/>
    <lineage>
        <taxon>Bacteria</taxon>
        <taxon>Bacillati</taxon>
        <taxon>Bacillota</taxon>
        <taxon>Clostridia</taxon>
        <taxon>Eubacteriales</taxon>
        <taxon>Oscillospiraceae</taxon>
        <taxon>Sporobacter</taxon>
    </lineage>
</organism>
<gene>
    <name evidence="2" type="ORF">SAMN02745823_01002</name>
</gene>
<dbReference type="Proteomes" id="UP000183995">
    <property type="component" value="Unassembled WGS sequence"/>
</dbReference>
<reference evidence="2 3" key="1">
    <citation type="submission" date="2016-11" db="EMBL/GenBank/DDBJ databases">
        <authorList>
            <person name="Jaros S."/>
            <person name="Januszkiewicz K."/>
            <person name="Wedrychowicz H."/>
        </authorList>
    </citation>
    <scope>NUCLEOTIDE SEQUENCE [LARGE SCALE GENOMIC DNA]</scope>
    <source>
        <strain evidence="2 3">DSM 10068</strain>
    </source>
</reference>
<dbReference type="STRING" id="1123282.SAMN02745823_01002"/>
<feature type="transmembrane region" description="Helical" evidence="1">
    <location>
        <begin position="182"/>
        <end position="205"/>
    </location>
</feature>
<keyword evidence="1" id="KW-0472">Membrane</keyword>
<feature type="transmembrane region" description="Helical" evidence="1">
    <location>
        <begin position="225"/>
        <end position="246"/>
    </location>
</feature>
<accession>A0A1M5VSR4</accession>
<dbReference type="OrthoDB" id="9816138at2"/>
<evidence type="ECO:0000313" key="3">
    <source>
        <dbReference type="Proteomes" id="UP000183995"/>
    </source>
</evidence>
<evidence type="ECO:0000256" key="1">
    <source>
        <dbReference type="SAM" id="Phobius"/>
    </source>
</evidence>
<feature type="transmembrane region" description="Helical" evidence="1">
    <location>
        <begin position="45"/>
        <end position="66"/>
    </location>
</feature>
<dbReference type="EMBL" id="FQXV01000002">
    <property type="protein sequence ID" value="SHH78228.1"/>
    <property type="molecule type" value="Genomic_DNA"/>
</dbReference>
<evidence type="ECO:0000313" key="2">
    <source>
        <dbReference type="EMBL" id="SHH78228.1"/>
    </source>
</evidence>
<feature type="transmembrane region" description="Helical" evidence="1">
    <location>
        <begin position="96"/>
        <end position="121"/>
    </location>
</feature>
<dbReference type="AlphaFoldDB" id="A0A1M5VSR4"/>